<dbReference type="GO" id="GO:0003690">
    <property type="term" value="F:double-stranded DNA binding"/>
    <property type="evidence" value="ECO:0007669"/>
    <property type="project" value="InterPro"/>
</dbReference>
<organism evidence="4 5">
    <name type="scientific">Talaromyces pinophilus</name>
    <name type="common">Penicillium pinophilum</name>
    <dbReference type="NCBI Taxonomy" id="128442"/>
    <lineage>
        <taxon>Eukaryota</taxon>
        <taxon>Fungi</taxon>
        <taxon>Dikarya</taxon>
        <taxon>Ascomycota</taxon>
        <taxon>Pezizomycotina</taxon>
        <taxon>Eurotiomycetes</taxon>
        <taxon>Eurotiomycetidae</taxon>
        <taxon>Eurotiales</taxon>
        <taxon>Trichocomaceae</taxon>
        <taxon>Talaromyces</taxon>
        <taxon>Talaromyces sect. Talaromyces</taxon>
    </lineage>
</organism>
<accession>A0A6V8HAV4</accession>
<evidence type="ECO:0000256" key="2">
    <source>
        <dbReference type="SAM" id="MobiDB-lite"/>
    </source>
</evidence>
<keyword evidence="1" id="KW-0479">Metal-binding</keyword>
<dbReference type="SMART" id="SM00343">
    <property type="entry name" value="ZnF_C2HC"/>
    <property type="match status" value="4"/>
</dbReference>
<keyword evidence="4" id="KW-0540">Nuclease</keyword>
<dbReference type="InterPro" id="IPR001878">
    <property type="entry name" value="Znf_CCHC"/>
</dbReference>
<dbReference type="SUPFAM" id="SSF57756">
    <property type="entry name" value="Retrovirus zinc finger-like domains"/>
    <property type="match status" value="2"/>
</dbReference>
<reference evidence="5" key="1">
    <citation type="journal article" date="2015" name="Genome Announc.">
        <title>Draft genome sequence of Talaromyces cellulolyticus strain Y-94, a source of lignocellulosic biomass-degrading enzymes.</title>
        <authorList>
            <person name="Fujii T."/>
            <person name="Koike H."/>
            <person name="Sawayama S."/>
            <person name="Yano S."/>
            <person name="Inoue H."/>
        </authorList>
    </citation>
    <scope>NUCLEOTIDE SEQUENCE [LARGE SCALE GENOMIC DNA]</scope>
    <source>
        <strain evidence="5">Y-94</strain>
    </source>
</reference>
<sequence length="152" mass="17158">MPIPESESECKICHEVDTHYTRDCPKNFCFRCKQRGHWSNHCPNVKCYVCGEMGHKAKACQKQCDVCFKTGHKTEDCRHKDSGTTFIQNPMKRKVRNVSPGIVMPVKEQIPRPQKKTKVSEGATKLKSKTSKAGSGSNAEKSSKLDTEQKID</sequence>
<evidence type="ECO:0000256" key="1">
    <source>
        <dbReference type="PROSITE-ProRule" id="PRU00047"/>
    </source>
</evidence>
<comment type="caution">
    <text evidence="4">The sequence shown here is derived from an EMBL/GenBank/DDBJ whole genome shotgun (WGS) entry which is preliminary data.</text>
</comment>
<dbReference type="Gene3D" id="4.10.60.10">
    <property type="entry name" value="Zinc finger, CCHC-type"/>
    <property type="match status" value="2"/>
</dbReference>
<evidence type="ECO:0000313" key="5">
    <source>
        <dbReference type="Proteomes" id="UP000053095"/>
    </source>
</evidence>
<dbReference type="GO" id="GO:0003723">
    <property type="term" value="F:RNA binding"/>
    <property type="evidence" value="ECO:0007669"/>
    <property type="project" value="InterPro"/>
</dbReference>
<feature type="region of interest" description="Disordered" evidence="2">
    <location>
        <begin position="105"/>
        <end position="152"/>
    </location>
</feature>
<dbReference type="GO" id="GO:0004519">
    <property type="term" value="F:endonuclease activity"/>
    <property type="evidence" value="ECO:0007669"/>
    <property type="project" value="UniProtKB-KW"/>
</dbReference>
<keyword evidence="4" id="KW-0378">Hydrolase</keyword>
<dbReference type="PROSITE" id="PS50158">
    <property type="entry name" value="ZF_CCHC"/>
    <property type="match status" value="2"/>
</dbReference>
<protein>
    <submittedName>
        <fullName evidence="4">tRNA-splicing endonuclease</fullName>
    </submittedName>
</protein>
<proteinExistence type="predicted"/>
<name>A0A6V8HAV4_TALPI</name>
<feature type="domain" description="CCHC-type" evidence="3">
    <location>
        <begin position="29"/>
        <end position="44"/>
    </location>
</feature>
<evidence type="ECO:0000313" key="4">
    <source>
        <dbReference type="EMBL" id="GAM38560.1"/>
    </source>
</evidence>
<evidence type="ECO:0000259" key="3">
    <source>
        <dbReference type="PROSITE" id="PS50158"/>
    </source>
</evidence>
<keyword evidence="4" id="KW-0255">Endonuclease</keyword>
<keyword evidence="1" id="KW-0862">Zinc</keyword>
<feature type="compositionally biased region" description="Basic and acidic residues" evidence="2">
    <location>
        <begin position="141"/>
        <end position="152"/>
    </location>
</feature>
<keyword evidence="5" id="KW-1185">Reference proteome</keyword>
<dbReference type="InterPro" id="IPR036875">
    <property type="entry name" value="Znf_CCHC_sf"/>
</dbReference>
<feature type="domain" description="CCHC-type" evidence="3">
    <location>
        <begin position="46"/>
        <end position="62"/>
    </location>
</feature>
<dbReference type="GO" id="GO:0008270">
    <property type="term" value="F:zinc ion binding"/>
    <property type="evidence" value="ECO:0007669"/>
    <property type="project" value="UniProtKB-KW"/>
</dbReference>
<dbReference type="Pfam" id="PF00098">
    <property type="entry name" value="zf-CCHC"/>
    <property type="match status" value="2"/>
</dbReference>
<gene>
    <name evidence="4" type="ORF">TCE0_033f09376</name>
</gene>
<dbReference type="PANTHER" id="PTHR22639">
    <property type="entry name" value="GAG-RELATED PROTEIN"/>
    <property type="match status" value="1"/>
</dbReference>
<dbReference type="PANTHER" id="PTHR22639:SF3">
    <property type="entry name" value="ZINC FINGER CCHC DOMAIN-CONTAINING PROTEIN 3"/>
    <property type="match status" value="1"/>
</dbReference>
<dbReference type="Proteomes" id="UP000053095">
    <property type="component" value="Unassembled WGS sequence"/>
</dbReference>
<dbReference type="InterPro" id="IPR042509">
    <property type="entry name" value="ZCCHC3"/>
</dbReference>
<dbReference type="EMBL" id="DF933829">
    <property type="protein sequence ID" value="GAM38560.1"/>
    <property type="molecule type" value="Genomic_DNA"/>
</dbReference>
<dbReference type="AlphaFoldDB" id="A0A6V8HAV4"/>
<keyword evidence="1" id="KW-0863">Zinc-finger</keyword>
<feature type="compositionally biased region" description="Polar residues" evidence="2">
    <location>
        <begin position="131"/>
        <end position="140"/>
    </location>
</feature>